<evidence type="ECO:0000313" key="3">
    <source>
        <dbReference type="Proteomes" id="UP001595793"/>
    </source>
</evidence>
<reference evidence="3" key="1">
    <citation type="journal article" date="2019" name="Int. J. Syst. Evol. Microbiol.">
        <title>The Global Catalogue of Microorganisms (GCM) 10K type strain sequencing project: providing services to taxonomists for standard genome sequencing and annotation.</title>
        <authorList>
            <consortium name="The Broad Institute Genomics Platform"/>
            <consortium name="The Broad Institute Genome Sequencing Center for Infectious Disease"/>
            <person name="Wu L."/>
            <person name="Ma J."/>
        </authorList>
    </citation>
    <scope>NUCLEOTIDE SEQUENCE [LARGE SCALE GENOMIC DNA]</scope>
    <source>
        <strain evidence="3">CECT 9128</strain>
    </source>
</reference>
<organism evidence="2 3">
    <name type="scientific">Zunongwangia endophytica</name>
    <dbReference type="NCBI Taxonomy" id="1808945"/>
    <lineage>
        <taxon>Bacteria</taxon>
        <taxon>Pseudomonadati</taxon>
        <taxon>Bacteroidota</taxon>
        <taxon>Flavobacteriia</taxon>
        <taxon>Flavobacteriales</taxon>
        <taxon>Flavobacteriaceae</taxon>
        <taxon>Zunongwangia</taxon>
    </lineage>
</organism>
<dbReference type="EMBL" id="JBHSAS010000011">
    <property type="protein sequence ID" value="MFC4029013.1"/>
    <property type="molecule type" value="Genomic_DNA"/>
</dbReference>
<dbReference type="Gene3D" id="3.40.50.10610">
    <property type="entry name" value="ABC-type transport auxiliary lipoprotein component"/>
    <property type="match status" value="1"/>
</dbReference>
<feature type="region of interest" description="Disordered" evidence="1">
    <location>
        <begin position="162"/>
        <end position="198"/>
    </location>
</feature>
<dbReference type="Proteomes" id="UP001595793">
    <property type="component" value="Unassembled WGS sequence"/>
</dbReference>
<evidence type="ECO:0000313" key="2">
    <source>
        <dbReference type="EMBL" id="MFC4029013.1"/>
    </source>
</evidence>
<comment type="caution">
    <text evidence="2">The sequence shown here is derived from an EMBL/GenBank/DDBJ whole genome shotgun (WGS) entry which is preliminary data.</text>
</comment>
<protein>
    <submittedName>
        <fullName evidence="2">Uncharacterized protein</fullName>
    </submittedName>
</protein>
<proteinExistence type="predicted"/>
<name>A0ABV8HA96_9FLAO</name>
<feature type="compositionally biased region" description="Low complexity" evidence="1">
    <location>
        <begin position="186"/>
        <end position="198"/>
    </location>
</feature>
<gene>
    <name evidence="2" type="ORF">ACFOS1_16440</name>
</gene>
<dbReference type="RefSeq" id="WP_386270440.1">
    <property type="nucleotide sequence ID" value="NZ_JBHSAS010000011.1"/>
</dbReference>
<keyword evidence="3" id="KW-1185">Reference proteome</keyword>
<feature type="compositionally biased region" description="Basic and acidic residues" evidence="1">
    <location>
        <begin position="171"/>
        <end position="185"/>
    </location>
</feature>
<sequence>MINGETKDGKVTAVHDKSIDFIYNGEDLTYEFKKDDIQKIVFASGRTQIIAQPKTSISNLPTTTAEERKNKIAILPFTMVSNDQGLMSEAMSDQIQHATINSFKKNTNQIIVQDPMTTNALLLQNNLDPSLIKNLMPKQLAELLGVEYVVYGTANISFEGTRSYGSSSTTYKDKRDKEKKKEKSSGSEYTSNSSSTVSNYDTSIELNIFSDAGRNVYSVSRNGFGNSLDSYNGTINYLVKRTPWGSKHK</sequence>
<evidence type="ECO:0000256" key="1">
    <source>
        <dbReference type="SAM" id="MobiDB-lite"/>
    </source>
</evidence>
<accession>A0ABV8HA96</accession>